<name>A0A5A9NE92_9TELE</name>
<evidence type="ECO:0000259" key="1">
    <source>
        <dbReference type="PROSITE" id="PS50853"/>
    </source>
</evidence>
<comment type="caution">
    <text evidence="2">The sequence shown here is derived from an EMBL/GenBank/DDBJ whole genome shotgun (WGS) entry which is preliminary data.</text>
</comment>
<accession>A0A5A9NE92</accession>
<evidence type="ECO:0000313" key="2">
    <source>
        <dbReference type="EMBL" id="KAA0706757.1"/>
    </source>
</evidence>
<dbReference type="Gene3D" id="2.60.40.10">
    <property type="entry name" value="Immunoglobulins"/>
    <property type="match status" value="5"/>
</dbReference>
<dbReference type="InterPro" id="IPR003961">
    <property type="entry name" value="FN3_dom"/>
</dbReference>
<feature type="domain" description="Fibronectin type-III" evidence="1">
    <location>
        <begin position="176"/>
        <end position="262"/>
    </location>
</feature>
<proteinExistence type="predicted"/>
<reference evidence="2 3" key="1">
    <citation type="journal article" date="2019" name="Mol. Ecol. Resour.">
        <title>Chromosome-level genome assembly of Triplophysa tibetana, a fish adapted to the harsh high-altitude environment of the Tibetan Plateau.</title>
        <authorList>
            <person name="Yang X."/>
            <person name="Liu H."/>
            <person name="Ma Z."/>
            <person name="Zou Y."/>
            <person name="Zou M."/>
            <person name="Mao Y."/>
            <person name="Li X."/>
            <person name="Wang H."/>
            <person name="Chen T."/>
            <person name="Wang W."/>
            <person name="Yang R."/>
        </authorList>
    </citation>
    <scope>NUCLEOTIDE SEQUENCE [LARGE SCALE GENOMIC DNA]</scope>
    <source>
        <strain evidence="2">TTIB1903HZAU</strain>
        <tissue evidence="2">Muscle</tissue>
    </source>
</reference>
<gene>
    <name evidence="2" type="ORF">E1301_Tti019748</name>
</gene>
<sequence length="699" mass="74897">MTVSIFTVTSKSAVVRWSRYEGAQSYRVTASLRNSAVPVVFATFGQNTVMGSVNSLTPNTLYTFRVEAIGNLNNMLADISADGSTAPDVPTIVMASSKQSQNITVEFSIVSGATSYILRAETNDGSFFSETPVPSSPGTVSNLQPYTDYTLSVMSVNYAGRSQPSISVEAKTVLPAPQFNTSSPSNSSILVRWEPVTHAVRYSLSITKDGSYTQDRLNTTETLVAFENLDPGTLYCMKGNAWSPENIPGDDFNVCQITRPPSTQITEMVVSSVSVASIVVSWVPAQGAQQYIALSSSGQNCSSTIPCPPQPIWVEEVVAGNCSVMWNSVPHAEVYTTFIKSDDGIEEMCNSSKTSCQFSCLCGYSYIMTVFAHNQAGSSPPGPVLNYTTLPCCPENTTISLESWETLKIEWSLVRGADLYETRAVDASEVILCNDTAPVCALSDLTCNTRYSVVVIPCNDIRGCNLTCRPQTHETAPCMPEIISVNQSNNSSVLVSWTSSNTAANYTVSAIGTVGDTYRCQSNSTSCQVPNLPCGSIYDISVTASSTVGDSMPSYTAPLETAPCCPLRLSVGQVTQAVSNVTWLPANGAQTYIVSLSAPRGNAQCHTMETECLMGCITCGTNYTISLEAISRTGQKAECTFHGFSTSECCPTGIRLFRGTNNTLRVRWRSSSPLTNYTAEVSGSQSTHTCSPLPGSNTV</sequence>
<dbReference type="CDD" id="cd00063">
    <property type="entry name" value="FN3"/>
    <property type="match status" value="3"/>
</dbReference>
<dbReference type="Pfam" id="PF00041">
    <property type="entry name" value="fn3"/>
    <property type="match status" value="2"/>
</dbReference>
<dbReference type="PANTHER" id="PTHR47135:SF1">
    <property type="entry name" value="FIBRONECTIN TYPE III DOMAIN-CONTAINING PROTEIN 7"/>
    <property type="match status" value="1"/>
</dbReference>
<evidence type="ECO:0000313" key="3">
    <source>
        <dbReference type="Proteomes" id="UP000324632"/>
    </source>
</evidence>
<dbReference type="AlphaFoldDB" id="A0A5A9NE92"/>
<dbReference type="EMBL" id="SOYY01000020">
    <property type="protein sequence ID" value="KAA0706757.1"/>
    <property type="molecule type" value="Genomic_DNA"/>
</dbReference>
<organism evidence="2 3">
    <name type="scientific">Triplophysa tibetana</name>
    <dbReference type="NCBI Taxonomy" id="1572043"/>
    <lineage>
        <taxon>Eukaryota</taxon>
        <taxon>Metazoa</taxon>
        <taxon>Chordata</taxon>
        <taxon>Craniata</taxon>
        <taxon>Vertebrata</taxon>
        <taxon>Euteleostomi</taxon>
        <taxon>Actinopterygii</taxon>
        <taxon>Neopterygii</taxon>
        <taxon>Teleostei</taxon>
        <taxon>Ostariophysi</taxon>
        <taxon>Cypriniformes</taxon>
        <taxon>Nemacheilidae</taxon>
        <taxon>Triplophysa</taxon>
    </lineage>
</organism>
<dbReference type="InterPro" id="IPR036116">
    <property type="entry name" value="FN3_sf"/>
</dbReference>
<feature type="domain" description="Fibronectin type-III" evidence="1">
    <location>
        <begin position="308"/>
        <end position="392"/>
    </location>
</feature>
<dbReference type="PANTHER" id="PTHR47135">
    <property type="entry name" value="FIBRONECTIN TYPE III DOMAIN-CONTAINING PROTEIN 7"/>
    <property type="match status" value="1"/>
</dbReference>
<protein>
    <submittedName>
        <fullName evidence="2">Fibronectin type III domain-containing protein 7</fullName>
    </submittedName>
</protein>
<dbReference type="Proteomes" id="UP000324632">
    <property type="component" value="Chromosome 20"/>
</dbReference>
<feature type="domain" description="Fibronectin type-III" evidence="1">
    <location>
        <begin position="479"/>
        <end position="564"/>
    </location>
</feature>
<dbReference type="InterPro" id="IPR013783">
    <property type="entry name" value="Ig-like_fold"/>
</dbReference>
<keyword evidence="3" id="KW-1185">Reference proteome</keyword>
<dbReference type="SMART" id="SM00060">
    <property type="entry name" value="FN3"/>
    <property type="match status" value="7"/>
</dbReference>
<dbReference type="SUPFAM" id="SSF49265">
    <property type="entry name" value="Fibronectin type III"/>
    <property type="match status" value="5"/>
</dbReference>
<feature type="domain" description="Fibronectin type-III" evidence="1">
    <location>
        <begin position="86"/>
        <end position="175"/>
    </location>
</feature>
<dbReference type="PROSITE" id="PS50853">
    <property type="entry name" value="FN3"/>
    <property type="match status" value="4"/>
</dbReference>